<gene>
    <name evidence="1" type="ORF">GCM10009745_38510</name>
</gene>
<reference evidence="1 2" key="1">
    <citation type="journal article" date="2019" name="Int. J. Syst. Evol. Microbiol.">
        <title>The Global Catalogue of Microorganisms (GCM) 10K type strain sequencing project: providing services to taxonomists for standard genome sequencing and annotation.</title>
        <authorList>
            <consortium name="The Broad Institute Genomics Platform"/>
            <consortium name="The Broad Institute Genome Sequencing Center for Infectious Disease"/>
            <person name="Wu L."/>
            <person name="Ma J."/>
        </authorList>
    </citation>
    <scope>NUCLEOTIDE SEQUENCE [LARGE SCALE GENOMIC DNA]</scope>
    <source>
        <strain evidence="1 2">JCM 14307</strain>
    </source>
</reference>
<accession>A0ABN2HKP9</accession>
<keyword evidence="2" id="KW-1185">Reference proteome</keyword>
<evidence type="ECO:0000313" key="2">
    <source>
        <dbReference type="Proteomes" id="UP001500280"/>
    </source>
</evidence>
<dbReference type="EMBL" id="BAAANF010000013">
    <property type="protein sequence ID" value="GAA1689613.1"/>
    <property type="molecule type" value="Genomic_DNA"/>
</dbReference>
<dbReference type="Proteomes" id="UP001500280">
    <property type="component" value="Unassembled WGS sequence"/>
</dbReference>
<comment type="caution">
    <text evidence="1">The sequence shown here is derived from an EMBL/GenBank/DDBJ whole genome shotgun (WGS) entry which is preliminary data.</text>
</comment>
<proteinExistence type="predicted"/>
<protein>
    <submittedName>
        <fullName evidence="1">Uncharacterized protein</fullName>
    </submittedName>
</protein>
<sequence length="169" mass="18533">MTGQLPVARTHDEALLWLERVPCDGCTTTSTTWEHGLAQDDAGELVLAYDTGCSSCGADREYYFGLPERETGLGAFGGPAPSELIDAGQWLALADVLASRVPKDDPVARAERLGWAAAAVDEVLKFVPVGEDDVPDWAFWTEDGRKVRDDQPGRFRRPRLEVVLATYRP</sequence>
<evidence type="ECO:0000313" key="1">
    <source>
        <dbReference type="EMBL" id="GAA1689613.1"/>
    </source>
</evidence>
<dbReference type="RefSeq" id="WP_344153416.1">
    <property type="nucleotide sequence ID" value="NZ_BAAANF010000013.1"/>
</dbReference>
<name>A0ABN2HKP9_9ACTN</name>
<organism evidence="1 2">
    <name type="scientific">Kribbella yunnanensis</name>
    <dbReference type="NCBI Taxonomy" id="190194"/>
    <lineage>
        <taxon>Bacteria</taxon>
        <taxon>Bacillati</taxon>
        <taxon>Actinomycetota</taxon>
        <taxon>Actinomycetes</taxon>
        <taxon>Propionibacteriales</taxon>
        <taxon>Kribbellaceae</taxon>
        <taxon>Kribbella</taxon>
    </lineage>
</organism>